<proteinExistence type="predicted"/>
<comment type="caution">
    <text evidence="1">The sequence shown here is derived from an EMBL/GenBank/DDBJ whole genome shotgun (WGS) entry which is preliminary data.</text>
</comment>
<organism evidence="1 2">
    <name type="scientific">Psychrobacillus faecigallinarum</name>
    <dbReference type="NCBI Taxonomy" id="2762235"/>
    <lineage>
        <taxon>Bacteria</taxon>
        <taxon>Bacillati</taxon>
        <taxon>Bacillota</taxon>
        <taxon>Bacilli</taxon>
        <taxon>Bacillales</taxon>
        <taxon>Bacillaceae</taxon>
        <taxon>Psychrobacillus</taxon>
    </lineage>
</organism>
<reference evidence="1 2" key="1">
    <citation type="submission" date="2020-08" db="EMBL/GenBank/DDBJ databases">
        <title>A Genomic Blueprint of the Chicken Gut Microbiome.</title>
        <authorList>
            <person name="Gilroy R."/>
            <person name="Ravi A."/>
            <person name="Getino M."/>
            <person name="Pursley I."/>
            <person name="Horton D.L."/>
            <person name="Alikhan N.-F."/>
            <person name="Baker D."/>
            <person name="Gharbi K."/>
            <person name="Hall N."/>
            <person name="Watson M."/>
            <person name="Adriaenssens E.M."/>
            <person name="Foster-Nyarko E."/>
            <person name="Jarju S."/>
            <person name="Secka A."/>
            <person name="Antonio M."/>
            <person name="Oren A."/>
            <person name="Chaudhuri R."/>
            <person name="La Ragione R.M."/>
            <person name="Hildebrand F."/>
            <person name="Pallen M.J."/>
        </authorList>
    </citation>
    <scope>NUCLEOTIDE SEQUENCE [LARGE SCALE GENOMIC DNA]</scope>
    <source>
        <strain evidence="1 2">Sa2BUA9</strain>
    </source>
</reference>
<evidence type="ECO:0000313" key="2">
    <source>
        <dbReference type="Proteomes" id="UP000640786"/>
    </source>
</evidence>
<evidence type="ECO:0000313" key="1">
    <source>
        <dbReference type="EMBL" id="MBD7946278.1"/>
    </source>
</evidence>
<accession>A0ABR8RER9</accession>
<protein>
    <submittedName>
        <fullName evidence="1">Spore coat protein</fullName>
    </submittedName>
</protein>
<keyword evidence="1" id="KW-0946">Virion</keyword>
<dbReference type="Proteomes" id="UP000640786">
    <property type="component" value="Unassembled WGS sequence"/>
</dbReference>
<dbReference type="EMBL" id="JACSQO010000015">
    <property type="protein sequence ID" value="MBD7946278.1"/>
    <property type="molecule type" value="Genomic_DNA"/>
</dbReference>
<keyword evidence="1" id="KW-0167">Capsid protein</keyword>
<gene>
    <name evidence="1" type="ORF">H9650_19435</name>
</gene>
<name>A0ABR8RER9_9BACI</name>
<keyword evidence="2" id="KW-1185">Reference proteome</keyword>
<sequence>MDVSDLPKKNAIPEKVIDLIVSDTLRKNGVNLDDVKGKLSTEQKQLLKELVEELTMQVDQFVDQPTSHKKDAK</sequence>